<proteinExistence type="predicted"/>
<keyword evidence="2" id="KW-1185">Reference proteome</keyword>
<dbReference type="EMBL" id="RAXT01000047">
    <property type="protein sequence ID" value="RKG36416.1"/>
    <property type="molecule type" value="Genomic_DNA"/>
</dbReference>
<evidence type="ECO:0000313" key="1">
    <source>
        <dbReference type="EMBL" id="RKG36416.1"/>
    </source>
</evidence>
<evidence type="ECO:0000313" key="2">
    <source>
        <dbReference type="Proteomes" id="UP000280405"/>
    </source>
</evidence>
<organism evidence="1 2">
    <name type="scientific">Acinetobacter rongchengensis</name>
    <dbReference type="NCBI Taxonomy" id="2419601"/>
    <lineage>
        <taxon>Bacteria</taxon>
        <taxon>Pseudomonadati</taxon>
        <taxon>Pseudomonadota</taxon>
        <taxon>Gammaproteobacteria</taxon>
        <taxon>Moraxellales</taxon>
        <taxon>Moraxellaceae</taxon>
        <taxon>Acinetobacter</taxon>
    </lineage>
</organism>
<dbReference type="AlphaFoldDB" id="A0A3A8ESH0"/>
<comment type="caution">
    <text evidence="1">The sequence shown here is derived from an EMBL/GenBank/DDBJ whole genome shotgun (WGS) entry which is preliminary data.</text>
</comment>
<protein>
    <submittedName>
        <fullName evidence="1">Uncharacterized protein</fullName>
    </submittedName>
</protein>
<accession>A0A3A8ESH0</accession>
<reference evidence="1 2" key="1">
    <citation type="submission" date="2018-09" db="EMBL/GenBank/DDBJ databases">
        <title>The draft genome of Acinetobacter spp. strains.</title>
        <authorList>
            <person name="Qin J."/>
            <person name="Feng Y."/>
            <person name="Zong Z."/>
        </authorList>
    </citation>
    <scope>NUCLEOTIDE SEQUENCE [LARGE SCALE GENOMIC DNA]</scope>
    <source>
        <strain evidence="1 2">WCHAc060115</strain>
    </source>
</reference>
<dbReference type="RefSeq" id="WP_120385001.1">
    <property type="nucleotide sequence ID" value="NZ_RAXT01000047.1"/>
</dbReference>
<gene>
    <name evidence="1" type="ORF">D7V20_15325</name>
</gene>
<name>A0A3A8ESH0_9GAMM</name>
<sequence>MLIITQKSMTYLSKDNIVLSSRDNQIVLKQEGQQKIIIAVGSRHEWESSEPLPSDSLVINLIAESLKASELAVDLWEVFLIFVLYSGSSKSMWQELKMTFSALFRRRIPVKISIDDPVVSRAIRNSLLQCKASKFLIQENE</sequence>
<dbReference type="Proteomes" id="UP000280405">
    <property type="component" value="Unassembled WGS sequence"/>
</dbReference>